<feature type="chain" id="PRO_5011486182" description="Secreted protein" evidence="1">
    <location>
        <begin position="28"/>
        <end position="151"/>
    </location>
</feature>
<reference evidence="3" key="1">
    <citation type="submission" date="2016-10" db="EMBL/GenBank/DDBJ databases">
        <authorList>
            <person name="Varghese N."/>
            <person name="Submissions S."/>
        </authorList>
    </citation>
    <scope>NUCLEOTIDE SEQUENCE [LARGE SCALE GENOMIC DNA]</scope>
    <source>
        <strain evidence="3">DSM 44993</strain>
    </source>
</reference>
<organism evidence="2 3">
    <name type="scientific">Amycolatopsis saalfeldensis</name>
    <dbReference type="NCBI Taxonomy" id="394193"/>
    <lineage>
        <taxon>Bacteria</taxon>
        <taxon>Bacillati</taxon>
        <taxon>Actinomycetota</taxon>
        <taxon>Actinomycetes</taxon>
        <taxon>Pseudonocardiales</taxon>
        <taxon>Pseudonocardiaceae</taxon>
        <taxon>Amycolatopsis</taxon>
    </lineage>
</organism>
<evidence type="ECO:0000313" key="3">
    <source>
        <dbReference type="Proteomes" id="UP000198582"/>
    </source>
</evidence>
<evidence type="ECO:0000313" key="2">
    <source>
        <dbReference type="EMBL" id="SEP50367.1"/>
    </source>
</evidence>
<gene>
    <name evidence="2" type="ORF">SAMN04489732_114113</name>
</gene>
<dbReference type="Proteomes" id="UP000198582">
    <property type="component" value="Unassembled WGS sequence"/>
</dbReference>
<keyword evidence="1" id="KW-0732">Signal</keyword>
<keyword evidence="3" id="KW-1185">Reference proteome</keyword>
<accession>A0A1H8YE30</accession>
<dbReference type="OrthoDB" id="9841271at2"/>
<evidence type="ECO:0008006" key="4">
    <source>
        <dbReference type="Google" id="ProtNLM"/>
    </source>
</evidence>
<dbReference type="STRING" id="394193.SAMN04489732_114113"/>
<dbReference type="EMBL" id="FOEF01000014">
    <property type="protein sequence ID" value="SEP50367.1"/>
    <property type="molecule type" value="Genomic_DNA"/>
</dbReference>
<protein>
    <recommendedName>
        <fullName evidence="4">Secreted protein</fullName>
    </recommendedName>
</protein>
<sequence>MRRSVSIFTATAAVAATTLAMAPAALADDNPDWHGSCTTRVSPTEANYATGWVNAISDGGNWKIVDIYADLRNAGGQISGDNIVTVNVFKQPGAQIVASHEFKNIANADIPLTADVLPAVLIPKGKAAVQVNATTGINTWPKLCDGTGLVF</sequence>
<feature type="signal peptide" evidence="1">
    <location>
        <begin position="1"/>
        <end position="27"/>
    </location>
</feature>
<dbReference type="AlphaFoldDB" id="A0A1H8YE30"/>
<dbReference type="RefSeq" id="WP_091622237.1">
    <property type="nucleotide sequence ID" value="NZ_FOEF01000014.1"/>
</dbReference>
<evidence type="ECO:0000256" key="1">
    <source>
        <dbReference type="SAM" id="SignalP"/>
    </source>
</evidence>
<proteinExistence type="predicted"/>
<name>A0A1H8YE30_9PSEU</name>